<dbReference type="AlphaFoldDB" id="A0A171KSI5"/>
<dbReference type="RefSeq" id="WP_068370953.1">
    <property type="nucleotide sequence ID" value="NZ_LBNE01000005.1"/>
</dbReference>
<keyword evidence="2" id="KW-1185">Reference proteome</keyword>
<accession>A0A171KSI5</accession>
<protein>
    <submittedName>
        <fullName evidence="1">Uncharacterized protein</fullName>
    </submittedName>
</protein>
<sequence length="204" mass="20879">MAIDIPYRVTTSGGDWTTVASGVASATVALFNLAATNATAAGATIGLRLRKSAGTAVIVPADLLPAEAGDNATRLRIPLLPLEPGDVLEAYSDQGVMWAGLGRQLATLSPYSRVASVSGDTWTTITNLAGPVGALWFANTAMGSAFVSARIVAGSTLIRTLFDGEEIEEGGSRRMMDPDVLSSGQSLQIKSVGGIDAIATGVRA</sequence>
<reference evidence="1 2" key="1">
    <citation type="submission" date="2015-04" db="EMBL/GenBank/DDBJ databases">
        <title>Genome sequence of Kerstersia gyiorum CG1.</title>
        <authorList>
            <person name="Greninger A.L."/>
            <person name="Kozyreva V."/>
            <person name="Chaturvedi V."/>
        </authorList>
    </citation>
    <scope>NUCLEOTIDE SEQUENCE [LARGE SCALE GENOMIC DNA]</scope>
    <source>
        <strain evidence="1 2">CG1</strain>
    </source>
</reference>
<proteinExistence type="predicted"/>
<name>A0A171KSI5_9BURK</name>
<evidence type="ECO:0000313" key="1">
    <source>
        <dbReference type="EMBL" id="KKO71852.1"/>
    </source>
</evidence>
<dbReference type="Proteomes" id="UP000078084">
    <property type="component" value="Unassembled WGS sequence"/>
</dbReference>
<dbReference type="STRING" id="206506.AAV32_09800"/>
<evidence type="ECO:0000313" key="2">
    <source>
        <dbReference type="Proteomes" id="UP000078084"/>
    </source>
</evidence>
<dbReference type="EMBL" id="LBNE01000005">
    <property type="protein sequence ID" value="KKO71852.1"/>
    <property type="molecule type" value="Genomic_DNA"/>
</dbReference>
<organism evidence="1 2">
    <name type="scientific">Kerstersia gyiorum</name>
    <dbReference type="NCBI Taxonomy" id="206506"/>
    <lineage>
        <taxon>Bacteria</taxon>
        <taxon>Pseudomonadati</taxon>
        <taxon>Pseudomonadota</taxon>
        <taxon>Betaproteobacteria</taxon>
        <taxon>Burkholderiales</taxon>
        <taxon>Alcaligenaceae</taxon>
        <taxon>Kerstersia</taxon>
    </lineage>
</organism>
<comment type="caution">
    <text evidence="1">The sequence shown here is derived from an EMBL/GenBank/DDBJ whole genome shotgun (WGS) entry which is preliminary data.</text>
</comment>
<gene>
    <name evidence="1" type="ORF">AAV32_09800</name>
</gene>